<evidence type="ECO:0000313" key="1">
    <source>
        <dbReference type="EMBL" id="KAJ3472040.1"/>
    </source>
</evidence>
<dbReference type="EMBL" id="JANAKD010003573">
    <property type="protein sequence ID" value="KAJ3472040.1"/>
    <property type="molecule type" value="Genomic_DNA"/>
</dbReference>
<reference evidence="1" key="1">
    <citation type="submission" date="2022-07" db="EMBL/GenBank/DDBJ databases">
        <title>Genome Sequence of Lecanicillium saksenae.</title>
        <authorList>
            <person name="Buettner E."/>
        </authorList>
    </citation>
    <scope>NUCLEOTIDE SEQUENCE</scope>
    <source>
        <strain evidence="1">VT-O1</strain>
    </source>
</reference>
<keyword evidence="2" id="KW-1185">Reference proteome</keyword>
<evidence type="ECO:0000313" key="2">
    <source>
        <dbReference type="Proteomes" id="UP001148737"/>
    </source>
</evidence>
<comment type="caution">
    <text evidence="1">The sequence shown here is derived from an EMBL/GenBank/DDBJ whole genome shotgun (WGS) entry which is preliminary data.</text>
</comment>
<organism evidence="1 2">
    <name type="scientific">Lecanicillium saksenae</name>
    <dbReference type="NCBI Taxonomy" id="468837"/>
    <lineage>
        <taxon>Eukaryota</taxon>
        <taxon>Fungi</taxon>
        <taxon>Dikarya</taxon>
        <taxon>Ascomycota</taxon>
        <taxon>Pezizomycotina</taxon>
        <taxon>Sordariomycetes</taxon>
        <taxon>Hypocreomycetidae</taxon>
        <taxon>Hypocreales</taxon>
        <taxon>Cordycipitaceae</taxon>
        <taxon>Lecanicillium</taxon>
    </lineage>
</organism>
<name>A0ACC1QD23_9HYPO</name>
<proteinExistence type="predicted"/>
<gene>
    <name evidence="1" type="ORF">NLG97_g11340</name>
</gene>
<protein>
    <submittedName>
        <fullName evidence="1">Uncharacterized protein</fullName>
    </submittedName>
</protein>
<dbReference type="Proteomes" id="UP001148737">
    <property type="component" value="Unassembled WGS sequence"/>
</dbReference>
<accession>A0ACC1QD23</accession>
<sequence length="145" mass="15976">MPDVQREIAQQKLRRGDESTFYIVTGLMIARKGGSVGAEVDASGAGNASIDMGYKNTEETFKSGHTEGDRVWAVRLAKVHNGRRCRRWMQTEEPEGYALDVDGEAEEDVAEVLRFEGVEDFDILECAAGGDRDETLSFVTMAPKA</sequence>